<dbReference type="PROSITE" id="PS51257">
    <property type="entry name" value="PROKAR_LIPOPROTEIN"/>
    <property type="match status" value="1"/>
</dbReference>
<dbReference type="Proteomes" id="UP000297693">
    <property type="component" value="Unassembled WGS sequence"/>
</dbReference>
<sequence>MNTKFLILALLSLSCASTFKPYTSEWKVSDGNDIFYAGISAKASEKAVATDSVSMKQRTCIDAAKSISTSPKISKFLVDAEKQTLSESELRELGKQIATYRITPVLLECQPGPKDSMFGGTDWASCQCLYSVIYPGGRSALQQDILKVK</sequence>
<name>A0A4R9K6R8_9LEPT</name>
<dbReference type="EMBL" id="RQGD01000014">
    <property type="protein sequence ID" value="TGL61968.1"/>
    <property type="molecule type" value="Genomic_DNA"/>
</dbReference>
<accession>A0A4R9K6R8</accession>
<dbReference type="AlphaFoldDB" id="A0A4R9K6R8"/>
<reference evidence="1" key="1">
    <citation type="journal article" date="2019" name="PLoS Negl. Trop. Dis.">
        <title>Revisiting the worldwide diversity of Leptospira species in the environment.</title>
        <authorList>
            <person name="Vincent A.T."/>
            <person name="Schiettekatte O."/>
            <person name="Bourhy P."/>
            <person name="Veyrier F.J."/>
            <person name="Picardeau M."/>
        </authorList>
    </citation>
    <scope>NUCLEOTIDE SEQUENCE [LARGE SCALE GENOMIC DNA]</scope>
    <source>
        <strain evidence="1">201702476</strain>
    </source>
</reference>
<gene>
    <name evidence="1" type="ORF">EHQ58_05020</name>
</gene>
<dbReference type="OrthoDB" id="341477at2"/>
<dbReference type="RefSeq" id="WP_135622762.1">
    <property type="nucleotide sequence ID" value="NZ_RQGD01000014.1"/>
</dbReference>
<proteinExistence type="predicted"/>
<comment type="caution">
    <text evidence="1">The sequence shown here is derived from an EMBL/GenBank/DDBJ whole genome shotgun (WGS) entry which is preliminary data.</text>
</comment>
<organism evidence="1 2">
    <name type="scientific">Leptospira ognonensis</name>
    <dbReference type="NCBI Taxonomy" id="2484945"/>
    <lineage>
        <taxon>Bacteria</taxon>
        <taxon>Pseudomonadati</taxon>
        <taxon>Spirochaetota</taxon>
        <taxon>Spirochaetia</taxon>
        <taxon>Leptospirales</taxon>
        <taxon>Leptospiraceae</taxon>
        <taxon>Leptospira</taxon>
    </lineage>
</organism>
<evidence type="ECO:0008006" key="3">
    <source>
        <dbReference type="Google" id="ProtNLM"/>
    </source>
</evidence>
<evidence type="ECO:0000313" key="1">
    <source>
        <dbReference type="EMBL" id="TGL61968.1"/>
    </source>
</evidence>
<protein>
    <recommendedName>
        <fullName evidence="3">Lipoprotein</fullName>
    </recommendedName>
</protein>
<keyword evidence="2" id="KW-1185">Reference proteome</keyword>
<evidence type="ECO:0000313" key="2">
    <source>
        <dbReference type="Proteomes" id="UP000297693"/>
    </source>
</evidence>